<evidence type="ECO:0000313" key="2">
    <source>
        <dbReference type="WBParaSite" id="sdigi.contig24.g1989.t1"/>
    </source>
</evidence>
<accession>A0A915PQS1</accession>
<sequence length="48" mass="5212">MSPLLGVGGTVMRAGDDGYKHEACIVDASDEASLTKGLRREHRVLDRK</sequence>
<evidence type="ECO:0000313" key="1">
    <source>
        <dbReference type="Proteomes" id="UP000887581"/>
    </source>
</evidence>
<name>A0A915PQS1_9BILA</name>
<keyword evidence="1" id="KW-1185">Reference proteome</keyword>
<organism evidence="1 2">
    <name type="scientific">Setaria digitata</name>
    <dbReference type="NCBI Taxonomy" id="48799"/>
    <lineage>
        <taxon>Eukaryota</taxon>
        <taxon>Metazoa</taxon>
        <taxon>Ecdysozoa</taxon>
        <taxon>Nematoda</taxon>
        <taxon>Chromadorea</taxon>
        <taxon>Rhabditida</taxon>
        <taxon>Spirurina</taxon>
        <taxon>Spiruromorpha</taxon>
        <taxon>Filarioidea</taxon>
        <taxon>Setariidae</taxon>
        <taxon>Setaria</taxon>
    </lineage>
</organism>
<proteinExistence type="predicted"/>
<reference evidence="2" key="1">
    <citation type="submission" date="2022-11" db="UniProtKB">
        <authorList>
            <consortium name="WormBaseParasite"/>
        </authorList>
    </citation>
    <scope>IDENTIFICATION</scope>
</reference>
<dbReference type="WBParaSite" id="sdigi.contig24.g1989.t1">
    <property type="protein sequence ID" value="sdigi.contig24.g1989.t1"/>
    <property type="gene ID" value="sdigi.contig24.g1989"/>
</dbReference>
<dbReference type="Proteomes" id="UP000887581">
    <property type="component" value="Unplaced"/>
</dbReference>
<protein>
    <submittedName>
        <fullName evidence="2">Uncharacterized protein</fullName>
    </submittedName>
</protein>
<dbReference type="AlphaFoldDB" id="A0A915PQS1"/>